<keyword evidence="3" id="KW-0418">Kinase</keyword>
<dbReference type="SUPFAM" id="SSF56112">
    <property type="entry name" value="Protein kinase-like (PK-like)"/>
    <property type="match status" value="1"/>
</dbReference>
<proteinExistence type="predicted"/>
<keyword evidence="2" id="KW-0547">Nucleotide-binding</keyword>
<reference evidence="8 9" key="1">
    <citation type="submission" date="2016-05" db="EMBL/GenBank/DDBJ databases">
        <title>Single-cell genome of chain-forming Candidatus Thiomargarita nelsonii and comparison to other large sulfur-oxidizing bacteria.</title>
        <authorList>
            <person name="Winkel M."/>
            <person name="Salman V."/>
            <person name="Woyke T."/>
            <person name="Schulz-Vogt H."/>
            <person name="Richter M."/>
            <person name="Flood B."/>
            <person name="Bailey J."/>
            <person name="Amann R."/>
            <person name="Mussmann M."/>
        </authorList>
    </citation>
    <scope>NUCLEOTIDE SEQUENCE [LARGE SCALE GENOMIC DNA]</scope>
    <source>
        <strain evidence="8 9">THI036</strain>
    </source>
</reference>
<evidence type="ECO:0000313" key="9">
    <source>
        <dbReference type="Proteomes" id="UP000076962"/>
    </source>
</evidence>
<evidence type="ECO:0000256" key="3">
    <source>
        <dbReference type="ARBA" id="ARBA00022777"/>
    </source>
</evidence>
<organism evidence="8 9">
    <name type="scientific">Candidatus Thiomargarita nelsonii</name>
    <dbReference type="NCBI Taxonomy" id="1003181"/>
    <lineage>
        <taxon>Bacteria</taxon>
        <taxon>Pseudomonadati</taxon>
        <taxon>Pseudomonadota</taxon>
        <taxon>Gammaproteobacteria</taxon>
        <taxon>Thiotrichales</taxon>
        <taxon>Thiotrichaceae</taxon>
        <taxon>Thiomargarita</taxon>
    </lineage>
</organism>
<dbReference type="PANTHER" id="PTHR43289:SF6">
    <property type="entry name" value="SERINE_THREONINE-PROTEIN KINASE NEKL-3"/>
    <property type="match status" value="1"/>
</dbReference>
<dbReference type="PANTHER" id="PTHR43289">
    <property type="entry name" value="MITOGEN-ACTIVATED PROTEIN KINASE KINASE KINASE 20-RELATED"/>
    <property type="match status" value="1"/>
</dbReference>
<evidence type="ECO:0000256" key="4">
    <source>
        <dbReference type="ARBA" id="ARBA00022840"/>
    </source>
</evidence>
<evidence type="ECO:0000259" key="7">
    <source>
        <dbReference type="Pfam" id="PF07603"/>
    </source>
</evidence>
<feature type="compositionally biased region" description="Basic and acidic residues" evidence="6">
    <location>
        <begin position="93"/>
        <end position="111"/>
    </location>
</feature>
<name>A0A176S2P0_9GAMM</name>
<protein>
    <submittedName>
        <fullName evidence="8">Protein containing DUF1566</fullName>
    </submittedName>
</protein>
<dbReference type="Proteomes" id="UP000076962">
    <property type="component" value="Unassembled WGS sequence"/>
</dbReference>
<evidence type="ECO:0000256" key="5">
    <source>
        <dbReference type="SAM" id="Coils"/>
    </source>
</evidence>
<evidence type="ECO:0000256" key="2">
    <source>
        <dbReference type="ARBA" id="ARBA00022741"/>
    </source>
</evidence>
<dbReference type="GO" id="GO:0005524">
    <property type="term" value="F:ATP binding"/>
    <property type="evidence" value="ECO:0007669"/>
    <property type="project" value="UniProtKB-KW"/>
</dbReference>
<feature type="region of interest" description="Disordered" evidence="6">
    <location>
        <begin position="87"/>
        <end position="111"/>
    </location>
</feature>
<dbReference type="EMBL" id="LUTY01001022">
    <property type="protein sequence ID" value="OAD22323.1"/>
    <property type="molecule type" value="Genomic_DNA"/>
</dbReference>
<dbReference type="AlphaFoldDB" id="A0A176S2P0"/>
<dbReference type="GO" id="GO:0004674">
    <property type="term" value="F:protein serine/threonine kinase activity"/>
    <property type="evidence" value="ECO:0007669"/>
    <property type="project" value="TreeGrafter"/>
</dbReference>
<keyword evidence="1" id="KW-0808">Transferase</keyword>
<gene>
    <name evidence="8" type="ORF">THIOM_001880</name>
</gene>
<keyword evidence="4" id="KW-0067">ATP-binding</keyword>
<evidence type="ECO:0000256" key="6">
    <source>
        <dbReference type="SAM" id="MobiDB-lite"/>
    </source>
</evidence>
<keyword evidence="5" id="KW-0175">Coiled coil</keyword>
<feature type="coiled-coil region" evidence="5">
    <location>
        <begin position="142"/>
        <end position="180"/>
    </location>
</feature>
<accession>A0A176S2P0</accession>
<evidence type="ECO:0000313" key="8">
    <source>
        <dbReference type="EMBL" id="OAD22323.1"/>
    </source>
</evidence>
<keyword evidence="9" id="KW-1185">Reference proteome</keyword>
<dbReference type="Pfam" id="PF07603">
    <property type="entry name" value="Lcl_C"/>
    <property type="match status" value="1"/>
</dbReference>
<comment type="caution">
    <text evidence="8">The sequence shown here is derived from an EMBL/GenBank/DDBJ whole genome shotgun (WGS) entry which is preliminary data.</text>
</comment>
<evidence type="ECO:0000256" key="1">
    <source>
        <dbReference type="ARBA" id="ARBA00022679"/>
    </source>
</evidence>
<sequence>MDYAPPEQQGLSEYGKPSAQSDVFSFGATMYRLWTGESPRYFRERELPEVTELRDLLFDCVKTDPRQRPESAGELVSRLKAISESQNAVQRAIEPEEQAKKRQAEKERKIKEDEKAWQQACQSDNKSAYQGYLSGNTVKKYADDAKKRLQAIEEEELAKKRQAEEERIRAEAKKRQQVQSYRYTDNGDGTVTDNQTGLIWLKKANCSGRSMTWKEAMQWAAELAHGQCGLSDGSKAGDWRLPTKEEWEAMVDNRYKKPALCNAAGTGQWKEGDAFSGVQTGSYWPSTTHAGLTSIACLVYLNFGNVNNVIKAFSRYVWPVRGGH</sequence>
<feature type="domain" description="Lcl C-terminal" evidence="7">
    <location>
        <begin position="189"/>
        <end position="321"/>
    </location>
</feature>
<dbReference type="InterPro" id="IPR011009">
    <property type="entry name" value="Kinase-like_dom_sf"/>
</dbReference>
<dbReference type="InterPro" id="IPR011460">
    <property type="entry name" value="Lcl_C"/>
</dbReference>
<dbReference type="Gene3D" id="1.10.510.10">
    <property type="entry name" value="Transferase(Phosphotransferase) domain 1"/>
    <property type="match status" value="1"/>
</dbReference>